<dbReference type="Proteomes" id="UP000076925">
    <property type="component" value="Unassembled WGS sequence"/>
</dbReference>
<dbReference type="InterPro" id="IPR004919">
    <property type="entry name" value="GmrSD_N"/>
</dbReference>
<dbReference type="STRING" id="128403.WA1_24090"/>
<evidence type="ECO:0000259" key="1">
    <source>
        <dbReference type="Pfam" id="PF03235"/>
    </source>
</evidence>
<evidence type="ECO:0000313" key="3">
    <source>
        <dbReference type="Proteomes" id="UP000076925"/>
    </source>
</evidence>
<dbReference type="Pfam" id="PF03235">
    <property type="entry name" value="GmrSD_N"/>
    <property type="match status" value="1"/>
</dbReference>
<evidence type="ECO:0000313" key="2">
    <source>
        <dbReference type="EMBL" id="KYC40973.1"/>
    </source>
</evidence>
<feature type="domain" description="GmrSD restriction endonucleases N-terminal" evidence="1">
    <location>
        <begin position="23"/>
        <end position="265"/>
    </location>
</feature>
<organism evidence="2 3">
    <name type="scientific">Scytonema hofmannii PCC 7110</name>
    <dbReference type="NCBI Taxonomy" id="128403"/>
    <lineage>
        <taxon>Bacteria</taxon>
        <taxon>Bacillati</taxon>
        <taxon>Cyanobacteriota</taxon>
        <taxon>Cyanophyceae</taxon>
        <taxon>Nostocales</taxon>
        <taxon>Scytonemataceae</taxon>
        <taxon>Scytonema</taxon>
    </lineage>
</organism>
<sequence>MAAMVEHQMNSISTFDITKYFLLDMMKDIKTGRIQLPDFQRDWVWDDIHVRRVLASISLAYPIGAVMMLQQGNQQQQFKPRLVDGVIAPEYPTPNLLILDGQQRLTTLFMVLLSGEPVAIKDQKTHKLMKKWYYLDIQKCLDSNIDRRSAIVALPESKKMRLKAGEVIDCSTPQKEYDALLFPLSKIFFFSEWRSKYSKHWQYNAQKLELLDTLELEVLKKFEHYQIPVIQLRDSLPKEAVCQVFEDTNTAGCDLNYFDLMSSSYCAGDFSLRDDWKQRESYFQSFRVLRKLRNTDFVQAVTLVASYSRRMEALKQGWNLDKLPAVACSRSDVLKLTKEEYQTWADPISKGFEEASRFLHGQKIFDADDLAYPIQLVALSAIFTVLRERSHSSEMRSILERWLWSGMLGEIYTRWHEMQAGRDVIEVPDWLGGGSLPSTITQASFSVERLLGARKRYGAFYQGLSALLRREGAIDWSTGEAINDVVYFEEQIDSHHIFPVAWCKKQGIDPKKYNCLVNHTPLSAKTNKKIGSKAPSEYLKQFELGGTSAAKLDEMLRSHLIEPATLRRNDFEGFFQARTKALLELIGKAMGKPVSLELFGELTGNEVNGNLNGRLHPDIVTG</sequence>
<dbReference type="PANTHER" id="PTHR37292">
    <property type="entry name" value="VNG6097C"/>
    <property type="match status" value="1"/>
</dbReference>
<dbReference type="PANTHER" id="PTHR37292:SF2">
    <property type="entry name" value="DUF262 DOMAIN-CONTAINING PROTEIN"/>
    <property type="match status" value="1"/>
</dbReference>
<keyword evidence="3" id="KW-1185">Reference proteome</keyword>
<protein>
    <recommendedName>
        <fullName evidence="1">GmrSD restriction endonucleases N-terminal domain-containing protein</fullName>
    </recommendedName>
</protein>
<name>A0A139X8L9_9CYAN</name>
<dbReference type="AlphaFoldDB" id="A0A139X8L9"/>
<proteinExistence type="predicted"/>
<gene>
    <name evidence="2" type="ORF">WA1_24090</name>
</gene>
<comment type="caution">
    <text evidence="2">The sequence shown here is derived from an EMBL/GenBank/DDBJ whole genome shotgun (WGS) entry which is preliminary data.</text>
</comment>
<accession>A0A139X8L9</accession>
<reference evidence="2 3" key="1">
    <citation type="journal article" date="2013" name="Genome Biol. Evol.">
        <title>Genomes of Stigonematalean cyanobacteria (subsection V) and the evolution of oxygenic photosynthesis from prokaryotes to plastids.</title>
        <authorList>
            <person name="Dagan T."/>
            <person name="Roettger M."/>
            <person name="Stucken K."/>
            <person name="Landan G."/>
            <person name="Koch R."/>
            <person name="Major P."/>
            <person name="Gould S.B."/>
            <person name="Goremykin V.V."/>
            <person name="Rippka R."/>
            <person name="Tandeau de Marsac N."/>
            <person name="Gugger M."/>
            <person name="Lockhart P.J."/>
            <person name="Allen J.F."/>
            <person name="Brune I."/>
            <person name="Maus I."/>
            <person name="Puhler A."/>
            <person name="Martin W.F."/>
        </authorList>
    </citation>
    <scope>NUCLEOTIDE SEQUENCE [LARGE SCALE GENOMIC DNA]</scope>
    <source>
        <strain evidence="2 3">PCC 7110</strain>
    </source>
</reference>
<dbReference type="EMBL" id="ANNX02000026">
    <property type="protein sequence ID" value="KYC40973.1"/>
    <property type="molecule type" value="Genomic_DNA"/>
</dbReference>